<reference evidence="1" key="1">
    <citation type="submission" date="2023-04" db="EMBL/GenBank/DDBJ databases">
        <authorList>
            <person name="Vijverberg K."/>
            <person name="Xiong W."/>
            <person name="Schranz E."/>
        </authorList>
    </citation>
    <scope>NUCLEOTIDE SEQUENCE</scope>
</reference>
<sequence length="152" mass="17508">MIENIFQNPIQQTPSPDIDIEIDLDLLFEQPKTAYNSELLTTLIDPTGTPSEENHRYQKKIPKLIDNGRNESTICLVVLRGFHPRFGFNRVSAFHFLLPLSRSRVFLSPNTIASASVVHCCFSQILIWCLYRQKWKNMVSLVGMDINFLLVK</sequence>
<proteinExistence type="predicted"/>
<gene>
    <name evidence="1" type="ORF">LSALG_LOCUS626</name>
</gene>
<keyword evidence="2" id="KW-1185">Reference proteome</keyword>
<organism evidence="1 2">
    <name type="scientific">Lactuca saligna</name>
    <name type="common">Willowleaf lettuce</name>
    <dbReference type="NCBI Taxonomy" id="75948"/>
    <lineage>
        <taxon>Eukaryota</taxon>
        <taxon>Viridiplantae</taxon>
        <taxon>Streptophyta</taxon>
        <taxon>Embryophyta</taxon>
        <taxon>Tracheophyta</taxon>
        <taxon>Spermatophyta</taxon>
        <taxon>Magnoliopsida</taxon>
        <taxon>eudicotyledons</taxon>
        <taxon>Gunneridae</taxon>
        <taxon>Pentapetalae</taxon>
        <taxon>asterids</taxon>
        <taxon>campanulids</taxon>
        <taxon>Asterales</taxon>
        <taxon>Asteraceae</taxon>
        <taxon>Cichorioideae</taxon>
        <taxon>Cichorieae</taxon>
        <taxon>Lactucinae</taxon>
        <taxon>Lactuca</taxon>
    </lineage>
</organism>
<name>A0AA35UK55_LACSI</name>
<evidence type="ECO:0000313" key="1">
    <source>
        <dbReference type="EMBL" id="CAI9259751.1"/>
    </source>
</evidence>
<dbReference type="AlphaFoldDB" id="A0AA35UK55"/>
<protein>
    <submittedName>
        <fullName evidence="1">Uncharacterized protein</fullName>
    </submittedName>
</protein>
<accession>A0AA35UK55</accession>
<dbReference type="Proteomes" id="UP001177003">
    <property type="component" value="Chromosome 0"/>
</dbReference>
<evidence type="ECO:0000313" key="2">
    <source>
        <dbReference type="Proteomes" id="UP001177003"/>
    </source>
</evidence>
<dbReference type="EMBL" id="OX465086">
    <property type="protein sequence ID" value="CAI9259751.1"/>
    <property type="molecule type" value="Genomic_DNA"/>
</dbReference>